<geneLocation type="plasmid" evidence="1 2">
    <name>unnamed1</name>
</geneLocation>
<sequence>MALGTVRRSRRLQPVPDLGPYEINVGALSTAHAGQIIAVRRGRNTLTGPLLFPPAKSMTKPLLVLRLGEFSVALHPAAAVMVVPEGYKTTITIAPRDNEAPNRSAKGS</sequence>
<dbReference type="KEGG" id="mfre:EXE63_00505"/>
<keyword evidence="2" id="KW-1185">Reference proteome</keyword>
<accession>A0A6H0RZR6</accession>
<protein>
    <submittedName>
        <fullName evidence="1">Uncharacterized protein</fullName>
    </submittedName>
</protein>
<reference evidence="1 2" key="1">
    <citation type="submission" date="2019-04" db="EMBL/GenBank/DDBJ databases">
        <title>Draft, Whole-Genome Sequence of the Anthracene-degrading Mycobacterium frederiksbergense LB501T, Isolated from a Polycyclic Aromatic Hydrocarbon (PAH)-Contaminated Soil.</title>
        <authorList>
            <person name="Augelletti F."/>
        </authorList>
    </citation>
    <scope>NUCLEOTIDE SEQUENCE [LARGE SCALE GENOMIC DNA]</scope>
    <source>
        <strain evidence="1 2">LB 501T</strain>
        <plasmid evidence="1 2">unnamed1</plasmid>
    </source>
</reference>
<dbReference type="Proteomes" id="UP000501849">
    <property type="component" value="Plasmid unnamed1"/>
</dbReference>
<dbReference type="EMBL" id="CP038797">
    <property type="protein sequence ID" value="QIV79565.1"/>
    <property type="molecule type" value="Genomic_DNA"/>
</dbReference>
<dbReference type="AlphaFoldDB" id="A0A6H0RZR6"/>
<organism evidence="1 2">
    <name type="scientific">Mycolicibacterium frederiksbergense</name>
    <dbReference type="NCBI Taxonomy" id="117567"/>
    <lineage>
        <taxon>Bacteria</taxon>
        <taxon>Bacillati</taxon>
        <taxon>Actinomycetota</taxon>
        <taxon>Actinomycetes</taxon>
        <taxon>Mycobacteriales</taxon>
        <taxon>Mycobacteriaceae</taxon>
        <taxon>Mycolicibacterium</taxon>
    </lineage>
</organism>
<dbReference type="RefSeq" id="WP_168140351.1">
    <property type="nucleotide sequence ID" value="NZ_CP038797.1"/>
</dbReference>
<name>A0A6H0RZR6_9MYCO</name>
<evidence type="ECO:0000313" key="1">
    <source>
        <dbReference type="EMBL" id="QIV79565.1"/>
    </source>
</evidence>
<keyword evidence="1" id="KW-0614">Plasmid</keyword>
<gene>
    <name evidence="1" type="ORF">EXE63_00505</name>
</gene>
<proteinExistence type="predicted"/>
<evidence type="ECO:0000313" key="2">
    <source>
        <dbReference type="Proteomes" id="UP000501849"/>
    </source>
</evidence>